<gene>
    <name evidence="8" type="ORF">DF3PB_130026</name>
</gene>
<dbReference type="Gene3D" id="1.10.287.470">
    <property type="entry name" value="Helix hairpin bin"/>
    <property type="match status" value="2"/>
</dbReference>
<evidence type="ECO:0000259" key="7">
    <source>
        <dbReference type="Pfam" id="PF07238"/>
    </source>
</evidence>
<dbReference type="EMBL" id="UIDG01000035">
    <property type="protein sequence ID" value="SUS04396.1"/>
    <property type="molecule type" value="Genomic_DNA"/>
</dbReference>
<dbReference type="PANTHER" id="PTHR30386">
    <property type="entry name" value="MEMBRANE FUSION SUBUNIT OF EMRAB-TOLC MULTIDRUG EFFLUX PUMP"/>
    <property type="match status" value="1"/>
</dbReference>
<feature type="coiled-coil region" evidence="5">
    <location>
        <begin position="354"/>
        <end position="388"/>
    </location>
</feature>
<keyword evidence="3 6" id="KW-1133">Transmembrane helix</keyword>
<proteinExistence type="predicted"/>
<sequence length="554" mass="60869">MQVIREKPCQRLHHRLEAPLYIQVDGVSQRATDWSLGGFRIDDFDGPLPHEGDMLDVVCALPFQGFNISFEAEARVVRSDRDGRSFAAAFTHLGDRERQLMSHFVEELVRGGMVSARETIHRIDAPVTPVATDPALNPPDAMPMRRWPVKTIVMTALHLVLGVGVIGYSAVLFRNHFSHMEVNAAVVAAPVEAVTAQEKGRVSALLVPAGALVAAGEPLMLLQDSNLDRQIAIAETRIERSEAVVASLSAKLEEEKERLRDYDFANTNDIRELALEIRALEARVDAAQSRKERAEALYVDGWTKKPELEQAASAFAAAEAELGAARLRQRELQALASRSGSKRYYDGRRFYGDSAKLEAESRLAQTEVKLAEQELAALVRQRDRLAVRAPFDGRLIEIPVSPGKTIGAGDTVALLELSGEQSIEAYLNQREVLEVGLGDRATVYLPATGERFGASVERIDRMNGSVDARSRHYRWQSPDDRTALVALRVDDPDALHSVDGHPSGLPAVVVFTRRSANTLLAGIRQWLGDGEPKSVDVAQRRQPAATGTFASTVE</sequence>
<dbReference type="InterPro" id="IPR009875">
    <property type="entry name" value="PilZ_domain"/>
</dbReference>
<dbReference type="InterPro" id="IPR050739">
    <property type="entry name" value="MFP"/>
</dbReference>
<feature type="coiled-coil region" evidence="5">
    <location>
        <begin position="238"/>
        <end position="297"/>
    </location>
</feature>
<evidence type="ECO:0000313" key="8">
    <source>
        <dbReference type="EMBL" id="SUS04396.1"/>
    </source>
</evidence>
<keyword evidence="2 6" id="KW-0812">Transmembrane</keyword>
<evidence type="ECO:0000256" key="4">
    <source>
        <dbReference type="ARBA" id="ARBA00023136"/>
    </source>
</evidence>
<organism evidence="8">
    <name type="scientific">metagenome</name>
    <dbReference type="NCBI Taxonomy" id="256318"/>
    <lineage>
        <taxon>unclassified sequences</taxon>
        <taxon>metagenomes</taxon>
    </lineage>
</organism>
<evidence type="ECO:0000256" key="3">
    <source>
        <dbReference type="ARBA" id="ARBA00022989"/>
    </source>
</evidence>
<dbReference type="Gene3D" id="2.40.50.100">
    <property type="match status" value="2"/>
</dbReference>
<evidence type="ECO:0000256" key="2">
    <source>
        <dbReference type="ARBA" id="ARBA00022692"/>
    </source>
</evidence>
<name>A0A380TAU5_9ZZZZ</name>
<evidence type="ECO:0000256" key="1">
    <source>
        <dbReference type="ARBA" id="ARBA00004167"/>
    </source>
</evidence>
<keyword evidence="4 6" id="KW-0472">Membrane</keyword>
<feature type="domain" description="PilZ" evidence="7">
    <location>
        <begin position="11"/>
        <end position="106"/>
    </location>
</feature>
<comment type="subcellular location">
    <subcellularLocation>
        <location evidence="1">Membrane</location>
        <topology evidence="1">Single-pass membrane protein</topology>
    </subcellularLocation>
</comment>
<dbReference type="GO" id="GO:0035438">
    <property type="term" value="F:cyclic-di-GMP binding"/>
    <property type="evidence" value="ECO:0007669"/>
    <property type="project" value="InterPro"/>
</dbReference>
<keyword evidence="5" id="KW-0175">Coiled coil</keyword>
<dbReference type="Gene3D" id="2.40.10.220">
    <property type="entry name" value="predicted glycosyltransferase like domains"/>
    <property type="match status" value="1"/>
</dbReference>
<accession>A0A380TAU5</accession>
<evidence type="ECO:0000256" key="5">
    <source>
        <dbReference type="SAM" id="Coils"/>
    </source>
</evidence>
<dbReference type="AlphaFoldDB" id="A0A380TAU5"/>
<dbReference type="PANTHER" id="PTHR30386:SF26">
    <property type="entry name" value="TRANSPORT PROTEIN COMB"/>
    <property type="match status" value="1"/>
</dbReference>
<dbReference type="GO" id="GO:0016020">
    <property type="term" value="C:membrane"/>
    <property type="evidence" value="ECO:0007669"/>
    <property type="project" value="UniProtKB-SubCell"/>
</dbReference>
<feature type="transmembrane region" description="Helical" evidence="6">
    <location>
        <begin position="152"/>
        <end position="173"/>
    </location>
</feature>
<protein>
    <recommendedName>
        <fullName evidence="7">PilZ domain-containing protein</fullName>
    </recommendedName>
</protein>
<dbReference type="Gene3D" id="2.40.30.170">
    <property type="match status" value="1"/>
</dbReference>
<dbReference type="Pfam" id="PF07238">
    <property type="entry name" value="PilZ"/>
    <property type="match status" value="1"/>
</dbReference>
<reference evidence="8" key="1">
    <citation type="submission" date="2018-07" db="EMBL/GenBank/DDBJ databases">
        <authorList>
            <person name="Quirk P.G."/>
            <person name="Krulwich T.A."/>
        </authorList>
    </citation>
    <scope>NUCLEOTIDE SEQUENCE</scope>
</reference>
<evidence type="ECO:0000256" key="6">
    <source>
        <dbReference type="SAM" id="Phobius"/>
    </source>
</evidence>